<name>X1KZ43_9ZZZZ</name>
<dbReference type="PANTHER" id="PTHR12128">
    <property type="entry name" value="DIHYDRODIPICOLINATE SYNTHASE"/>
    <property type="match status" value="1"/>
</dbReference>
<dbReference type="Gene3D" id="3.20.20.70">
    <property type="entry name" value="Aldolase class I"/>
    <property type="match status" value="1"/>
</dbReference>
<dbReference type="InterPro" id="IPR013785">
    <property type="entry name" value="Aldolase_TIM"/>
</dbReference>
<evidence type="ECO:0008006" key="3">
    <source>
        <dbReference type="Google" id="ProtNLM"/>
    </source>
</evidence>
<sequence length="144" mass="15914">MQLNDLKKAMRGVVIVQPTPFNKDGSLDLEGMRANTRWLLEHTAGKDFIFTPVGSTGEFYAMSDDECKAVTKMVVEEVKGKNVILAGTGRAGTLETIKMCQYAESVGADGVQIVLPYYHVPMEEGMYQHYKQIAESVGKDFGIM</sequence>
<keyword evidence="1" id="KW-0456">Lyase</keyword>
<evidence type="ECO:0000256" key="1">
    <source>
        <dbReference type="ARBA" id="ARBA00023239"/>
    </source>
</evidence>
<comment type="caution">
    <text evidence="2">The sequence shown here is derived from an EMBL/GenBank/DDBJ whole genome shotgun (WGS) entry which is preliminary data.</text>
</comment>
<evidence type="ECO:0000313" key="2">
    <source>
        <dbReference type="EMBL" id="GAH87223.1"/>
    </source>
</evidence>
<dbReference type="InterPro" id="IPR002220">
    <property type="entry name" value="DapA-like"/>
</dbReference>
<dbReference type="PANTHER" id="PTHR12128:SF66">
    <property type="entry name" value="4-HYDROXY-2-OXOGLUTARATE ALDOLASE, MITOCHONDRIAL"/>
    <property type="match status" value="1"/>
</dbReference>
<dbReference type="CDD" id="cd00408">
    <property type="entry name" value="DHDPS-like"/>
    <property type="match status" value="1"/>
</dbReference>
<dbReference type="SUPFAM" id="SSF51569">
    <property type="entry name" value="Aldolase"/>
    <property type="match status" value="1"/>
</dbReference>
<dbReference type="PRINTS" id="PR00146">
    <property type="entry name" value="DHPICSNTHASE"/>
</dbReference>
<dbReference type="AlphaFoldDB" id="X1KZ43"/>
<reference evidence="2" key="1">
    <citation type="journal article" date="2014" name="Front. Microbiol.">
        <title>High frequency of phylogenetically diverse reductive dehalogenase-homologous genes in deep subseafloor sedimentary metagenomes.</title>
        <authorList>
            <person name="Kawai M."/>
            <person name="Futagami T."/>
            <person name="Toyoda A."/>
            <person name="Takaki Y."/>
            <person name="Nishi S."/>
            <person name="Hori S."/>
            <person name="Arai W."/>
            <person name="Tsubouchi T."/>
            <person name="Morono Y."/>
            <person name="Uchiyama I."/>
            <person name="Ito T."/>
            <person name="Fujiyama A."/>
            <person name="Inagaki F."/>
            <person name="Takami H."/>
        </authorList>
    </citation>
    <scope>NUCLEOTIDE SEQUENCE</scope>
    <source>
        <strain evidence="2">Expedition CK06-06</strain>
    </source>
</reference>
<dbReference type="Pfam" id="PF00701">
    <property type="entry name" value="DHDPS"/>
    <property type="match status" value="1"/>
</dbReference>
<organism evidence="2">
    <name type="scientific">marine sediment metagenome</name>
    <dbReference type="NCBI Taxonomy" id="412755"/>
    <lineage>
        <taxon>unclassified sequences</taxon>
        <taxon>metagenomes</taxon>
        <taxon>ecological metagenomes</taxon>
    </lineage>
</organism>
<dbReference type="EMBL" id="BARU01041330">
    <property type="protein sequence ID" value="GAH87223.1"/>
    <property type="molecule type" value="Genomic_DNA"/>
</dbReference>
<proteinExistence type="predicted"/>
<gene>
    <name evidence="2" type="ORF">S03H2_63742</name>
</gene>
<protein>
    <recommendedName>
        <fullName evidence="3">Dihydrodipicolinate synthase family protein</fullName>
    </recommendedName>
</protein>
<feature type="non-terminal residue" evidence="2">
    <location>
        <position position="144"/>
    </location>
</feature>
<accession>X1KZ43</accession>
<dbReference type="GO" id="GO:0008840">
    <property type="term" value="F:4-hydroxy-tetrahydrodipicolinate synthase activity"/>
    <property type="evidence" value="ECO:0007669"/>
    <property type="project" value="TreeGrafter"/>
</dbReference>